<dbReference type="EC" id="3.5.1.16" evidence="11"/>
<evidence type="ECO:0000256" key="8">
    <source>
        <dbReference type="ARBA" id="ARBA00022833"/>
    </source>
</evidence>
<dbReference type="GO" id="GO:0046872">
    <property type="term" value="F:metal ion binding"/>
    <property type="evidence" value="ECO:0007669"/>
    <property type="project" value="UniProtKB-KW"/>
</dbReference>
<feature type="domain" description="Peptidase M20 dimerisation" evidence="10">
    <location>
        <begin position="180"/>
        <end position="289"/>
    </location>
</feature>
<keyword evidence="3" id="KW-0963">Cytoplasm</keyword>
<keyword evidence="7 11" id="KW-0378">Hydrolase</keyword>
<sequence length="401" mass="43310">MINDAVLPSFESMLMQLIAAPSVSSPSSTWDQSNCQVIELLASWFESLGFAVERMDVPGHPGKQNLIATMGKGAGGLVLAGHTDTVPFDQAKWSSDPFSLSYRDNRFYGLGSCDMKGFFPVILSAVQAFSGADFKQPLIVIATADEESSMSGARALAEAGRPKARCAVIGEPTGLKPIRMHKGMMMECIRLQGRSGHSSNPSLGRSALDCMIDVLADLTLFKKELQAQHRNPAFEIAMPTMNFGHIHGGDNPNRICGACELQFDLRPLPGMDIHMLREMIRKRVTPIAQRHEVSLEIEHLFGGVPAFETPAESPFVAVCERLSGHSAEAVAFATEAPYLQSLGMDTIVMGPGSIDQAHQPDEFLAVDQVKPGVNILKGLIQQYCIDDVAAVSGHEGESKGE</sequence>
<keyword evidence="5" id="KW-0028">Amino-acid biosynthesis</keyword>
<evidence type="ECO:0000256" key="9">
    <source>
        <dbReference type="ARBA" id="ARBA00023285"/>
    </source>
</evidence>
<dbReference type="SUPFAM" id="SSF55031">
    <property type="entry name" value="Bacterial exopeptidase dimerisation domain"/>
    <property type="match status" value="1"/>
</dbReference>
<evidence type="ECO:0000256" key="3">
    <source>
        <dbReference type="ARBA" id="ARBA00022490"/>
    </source>
</evidence>
<evidence type="ECO:0000256" key="7">
    <source>
        <dbReference type="ARBA" id="ARBA00022801"/>
    </source>
</evidence>
<dbReference type="InterPro" id="IPR050072">
    <property type="entry name" value="Peptidase_M20A"/>
</dbReference>
<dbReference type="GO" id="GO:0008777">
    <property type="term" value="F:acetylornithine deacetylase activity"/>
    <property type="evidence" value="ECO:0007669"/>
    <property type="project" value="UniProtKB-EC"/>
</dbReference>
<dbReference type="InterPro" id="IPR036264">
    <property type="entry name" value="Bact_exopeptidase_dim_dom"/>
</dbReference>
<evidence type="ECO:0000256" key="6">
    <source>
        <dbReference type="ARBA" id="ARBA00022723"/>
    </source>
</evidence>
<evidence type="ECO:0000256" key="5">
    <source>
        <dbReference type="ARBA" id="ARBA00022605"/>
    </source>
</evidence>
<organism evidence="11 12">
    <name type="scientific">Alkalimarinus sediminis</name>
    <dbReference type="NCBI Taxonomy" id="1632866"/>
    <lineage>
        <taxon>Bacteria</taxon>
        <taxon>Pseudomonadati</taxon>
        <taxon>Pseudomonadota</taxon>
        <taxon>Gammaproteobacteria</taxon>
        <taxon>Alteromonadales</taxon>
        <taxon>Alteromonadaceae</taxon>
        <taxon>Alkalimarinus</taxon>
    </lineage>
</organism>
<dbReference type="NCBIfam" id="TIGR01892">
    <property type="entry name" value="AcOrn-deacetyl"/>
    <property type="match status" value="1"/>
</dbReference>
<dbReference type="Gene3D" id="3.30.70.360">
    <property type="match status" value="1"/>
</dbReference>
<keyword evidence="9" id="KW-0170">Cobalt</keyword>
<keyword evidence="12" id="KW-1185">Reference proteome</keyword>
<dbReference type="CDD" id="cd03894">
    <property type="entry name" value="M20_ArgE"/>
    <property type="match status" value="1"/>
</dbReference>
<dbReference type="PANTHER" id="PTHR43808:SF1">
    <property type="entry name" value="ACETYLORNITHINE DEACETYLASE"/>
    <property type="match status" value="1"/>
</dbReference>
<dbReference type="KEGG" id="asem:NNL22_13415"/>
<keyword evidence="4" id="KW-0055">Arginine biosynthesis</keyword>
<dbReference type="PANTHER" id="PTHR43808">
    <property type="entry name" value="ACETYLORNITHINE DEACETYLASE"/>
    <property type="match status" value="1"/>
</dbReference>
<dbReference type="RefSeq" id="WP_251811483.1">
    <property type="nucleotide sequence ID" value="NZ_CP101527.1"/>
</dbReference>
<dbReference type="EMBL" id="CP101527">
    <property type="protein sequence ID" value="UZW74022.1"/>
    <property type="molecule type" value="Genomic_DNA"/>
</dbReference>
<evidence type="ECO:0000313" key="11">
    <source>
        <dbReference type="EMBL" id="UZW74022.1"/>
    </source>
</evidence>
<protein>
    <submittedName>
        <fullName evidence="11">Acetylornithine deacetylase</fullName>
        <ecNumber evidence="11">3.5.1.16</ecNumber>
    </submittedName>
</protein>
<evidence type="ECO:0000313" key="12">
    <source>
        <dbReference type="Proteomes" id="UP001164472"/>
    </source>
</evidence>
<proteinExistence type="inferred from homology"/>
<gene>
    <name evidence="11" type="primary">argE</name>
    <name evidence="11" type="ORF">NNL22_13415</name>
</gene>
<dbReference type="SUPFAM" id="SSF53187">
    <property type="entry name" value="Zn-dependent exopeptidases"/>
    <property type="match status" value="1"/>
</dbReference>
<accession>A0A9E8HIL4</accession>
<dbReference type="Pfam" id="PF01546">
    <property type="entry name" value="Peptidase_M20"/>
    <property type="match status" value="1"/>
</dbReference>
<dbReference type="Pfam" id="PF07687">
    <property type="entry name" value="M20_dimer"/>
    <property type="match status" value="1"/>
</dbReference>
<evidence type="ECO:0000256" key="1">
    <source>
        <dbReference type="ARBA" id="ARBA00004496"/>
    </source>
</evidence>
<dbReference type="AlphaFoldDB" id="A0A9E8HIL4"/>
<dbReference type="InterPro" id="IPR002933">
    <property type="entry name" value="Peptidase_M20"/>
</dbReference>
<dbReference type="Proteomes" id="UP001164472">
    <property type="component" value="Chromosome"/>
</dbReference>
<dbReference type="NCBIfam" id="NF003474">
    <property type="entry name" value="PRK05111.1"/>
    <property type="match status" value="1"/>
</dbReference>
<evidence type="ECO:0000256" key="2">
    <source>
        <dbReference type="ARBA" id="ARBA00005691"/>
    </source>
</evidence>
<reference evidence="11" key="1">
    <citation type="submission" date="2022-07" db="EMBL/GenBank/DDBJ databases">
        <title>Alkalimarinus sp. nov., isolated from gut of a Alitta virens.</title>
        <authorList>
            <person name="Yang A.I."/>
            <person name="Shin N.-R."/>
        </authorList>
    </citation>
    <scope>NUCLEOTIDE SEQUENCE</scope>
    <source>
        <strain evidence="11">FA028</strain>
    </source>
</reference>
<evidence type="ECO:0000256" key="4">
    <source>
        <dbReference type="ARBA" id="ARBA00022571"/>
    </source>
</evidence>
<dbReference type="InterPro" id="IPR011650">
    <property type="entry name" value="Peptidase_M20_dimer"/>
</dbReference>
<dbReference type="HAMAP" id="MF_01108">
    <property type="entry name" value="ArgE"/>
    <property type="match status" value="1"/>
</dbReference>
<dbReference type="GO" id="GO:0006526">
    <property type="term" value="P:L-arginine biosynthetic process"/>
    <property type="evidence" value="ECO:0007669"/>
    <property type="project" value="UniProtKB-KW"/>
</dbReference>
<comment type="similarity">
    <text evidence="2">Belongs to the peptidase M20A family. ArgE subfamily.</text>
</comment>
<keyword evidence="8" id="KW-0862">Zinc</keyword>
<dbReference type="Gene3D" id="3.40.630.10">
    <property type="entry name" value="Zn peptidases"/>
    <property type="match status" value="1"/>
</dbReference>
<dbReference type="GO" id="GO:0005737">
    <property type="term" value="C:cytoplasm"/>
    <property type="evidence" value="ECO:0007669"/>
    <property type="project" value="UniProtKB-SubCell"/>
</dbReference>
<comment type="subcellular location">
    <subcellularLocation>
        <location evidence="1">Cytoplasm</location>
    </subcellularLocation>
</comment>
<name>A0A9E8HIL4_9ALTE</name>
<dbReference type="FunFam" id="3.30.70.360:FF:000003">
    <property type="entry name" value="Acetylornithine deacetylase"/>
    <property type="match status" value="1"/>
</dbReference>
<keyword evidence="6" id="KW-0479">Metal-binding</keyword>
<evidence type="ECO:0000259" key="10">
    <source>
        <dbReference type="Pfam" id="PF07687"/>
    </source>
</evidence>
<dbReference type="InterPro" id="IPR010169">
    <property type="entry name" value="AcOrn-deacetyl"/>
</dbReference>